<dbReference type="InterPro" id="IPR036388">
    <property type="entry name" value="WH-like_DNA-bd_sf"/>
</dbReference>
<dbReference type="RefSeq" id="WP_188229408.1">
    <property type="nucleotide sequence ID" value="NZ_JACVXB010000002.1"/>
</dbReference>
<dbReference type="AlphaFoldDB" id="A0A8J6UFS3"/>
<evidence type="ECO:0000256" key="1">
    <source>
        <dbReference type="ARBA" id="ARBA00010641"/>
    </source>
</evidence>
<dbReference type="GO" id="GO:0016987">
    <property type="term" value="F:sigma factor activity"/>
    <property type="evidence" value="ECO:0007669"/>
    <property type="project" value="UniProtKB-KW"/>
</dbReference>
<evidence type="ECO:0000313" key="8">
    <source>
        <dbReference type="Proteomes" id="UP000600588"/>
    </source>
</evidence>
<evidence type="ECO:0000313" key="7">
    <source>
        <dbReference type="EMBL" id="MBD0831616.1"/>
    </source>
</evidence>
<dbReference type="PANTHER" id="PTHR43133:SF46">
    <property type="entry name" value="RNA POLYMERASE SIGMA-70 FACTOR ECF SUBFAMILY"/>
    <property type="match status" value="1"/>
</dbReference>
<dbReference type="InterPro" id="IPR013324">
    <property type="entry name" value="RNA_pol_sigma_r3/r4-like"/>
</dbReference>
<dbReference type="PANTHER" id="PTHR43133">
    <property type="entry name" value="RNA POLYMERASE ECF-TYPE SIGMA FACTO"/>
    <property type="match status" value="1"/>
</dbReference>
<keyword evidence="2" id="KW-0805">Transcription regulation</keyword>
<evidence type="ECO:0000259" key="6">
    <source>
        <dbReference type="Pfam" id="PF08281"/>
    </source>
</evidence>
<evidence type="ECO:0000256" key="2">
    <source>
        <dbReference type="ARBA" id="ARBA00023015"/>
    </source>
</evidence>
<name>A0A8J6UFS3_9FLAO</name>
<dbReference type="Gene3D" id="1.10.10.10">
    <property type="entry name" value="Winged helix-like DNA-binding domain superfamily/Winged helix DNA-binding domain"/>
    <property type="match status" value="1"/>
</dbReference>
<protein>
    <submittedName>
        <fullName evidence="7">RNA polymerase sigma-70 factor</fullName>
    </submittedName>
</protein>
<dbReference type="GO" id="GO:0003677">
    <property type="term" value="F:DNA binding"/>
    <property type="evidence" value="ECO:0007669"/>
    <property type="project" value="InterPro"/>
</dbReference>
<organism evidence="7 8">
    <name type="scientific">Aestuariibaculum sediminum</name>
    <dbReference type="NCBI Taxonomy" id="2770637"/>
    <lineage>
        <taxon>Bacteria</taxon>
        <taxon>Pseudomonadati</taxon>
        <taxon>Bacteroidota</taxon>
        <taxon>Flavobacteriia</taxon>
        <taxon>Flavobacteriales</taxon>
        <taxon>Flavobacteriaceae</taxon>
    </lineage>
</organism>
<feature type="domain" description="RNA polymerase sigma-70 region 2" evidence="5">
    <location>
        <begin position="16"/>
        <end position="82"/>
    </location>
</feature>
<dbReference type="SUPFAM" id="SSF88946">
    <property type="entry name" value="Sigma2 domain of RNA polymerase sigma factors"/>
    <property type="match status" value="1"/>
</dbReference>
<keyword evidence="4" id="KW-0804">Transcription</keyword>
<evidence type="ECO:0000259" key="5">
    <source>
        <dbReference type="Pfam" id="PF04542"/>
    </source>
</evidence>
<sequence length="183" mass="21565">MKQSEKKLSSIFEDRFREFHSLLCLVSFSITKDSDIAKDIVQDFFISYWQKKESLLIKSSFEYYARKAVKNLSLQFVQKNEKTKKRIDEIAPRELYVLPEQNEKDDTLEKQLNELIKQLPESRRNVFISAIVHGKSYASIAEENNISVNTVKTQIKRAYAFLREELPKEKAFILFIVFSLIKN</sequence>
<dbReference type="NCBIfam" id="TIGR02937">
    <property type="entry name" value="sigma70-ECF"/>
    <property type="match status" value="1"/>
</dbReference>
<dbReference type="Pfam" id="PF08281">
    <property type="entry name" value="Sigma70_r4_2"/>
    <property type="match status" value="1"/>
</dbReference>
<gene>
    <name evidence="7" type="ORF">ICJ83_05670</name>
</gene>
<keyword evidence="3" id="KW-0731">Sigma factor</keyword>
<dbReference type="InterPro" id="IPR039425">
    <property type="entry name" value="RNA_pol_sigma-70-like"/>
</dbReference>
<dbReference type="Pfam" id="PF04542">
    <property type="entry name" value="Sigma70_r2"/>
    <property type="match status" value="1"/>
</dbReference>
<dbReference type="EMBL" id="JACVXB010000002">
    <property type="protein sequence ID" value="MBD0831616.1"/>
    <property type="molecule type" value="Genomic_DNA"/>
</dbReference>
<dbReference type="Gene3D" id="1.10.1740.10">
    <property type="match status" value="1"/>
</dbReference>
<dbReference type="Proteomes" id="UP000600588">
    <property type="component" value="Unassembled WGS sequence"/>
</dbReference>
<dbReference type="InterPro" id="IPR013325">
    <property type="entry name" value="RNA_pol_sigma_r2"/>
</dbReference>
<dbReference type="InterPro" id="IPR013249">
    <property type="entry name" value="RNA_pol_sigma70_r4_t2"/>
</dbReference>
<dbReference type="InterPro" id="IPR014284">
    <property type="entry name" value="RNA_pol_sigma-70_dom"/>
</dbReference>
<dbReference type="InterPro" id="IPR014327">
    <property type="entry name" value="RNA_pol_sigma70_bacteroid"/>
</dbReference>
<dbReference type="SUPFAM" id="SSF88659">
    <property type="entry name" value="Sigma3 and sigma4 domains of RNA polymerase sigma factors"/>
    <property type="match status" value="1"/>
</dbReference>
<reference evidence="7 8" key="1">
    <citation type="submission" date="2020-09" db="EMBL/GenBank/DDBJ databases">
        <title>TT11 complete genome.</title>
        <authorList>
            <person name="Wu Z."/>
        </authorList>
    </citation>
    <scope>NUCLEOTIDE SEQUENCE [LARGE SCALE GENOMIC DNA]</scope>
    <source>
        <strain evidence="7 8">TT11</strain>
    </source>
</reference>
<dbReference type="GO" id="GO:0006352">
    <property type="term" value="P:DNA-templated transcription initiation"/>
    <property type="evidence" value="ECO:0007669"/>
    <property type="project" value="InterPro"/>
</dbReference>
<evidence type="ECO:0000256" key="4">
    <source>
        <dbReference type="ARBA" id="ARBA00023163"/>
    </source>
</evidence>
<feature type="domain" description="RNA polymerase sigma factor 70 region 4 type 2" evidence="6">
    <location>
        <begin position="111"/>
        <end position="162"/>
    </location>
</feature>
<dbReference type="InterPro" id="IPR007627">
    <property type="entry name" value="RNA_pol_sigma70_r2"/>
</dbReference>
<keyword evidence="8" id="KW-1185">Reference proteome</keyword>
<comment type="caution">
    <text evidence="7">The sequence shown here is derived from an EMBL/GenBank/DDBJ whole genome shotgun (WGS) entry which is preliminary data.</text>
</comment>
<dbReference type="NCBIfam" id="TIGR02985">
    <property type="entry name" value="Sig70_bacteroi1"/>
    <property type="match status" value="1"/>
</dbReference>
<evidence type="ECO:0000256" key="3">
    <source>
        <dbReference type="ARBA" id="ARBA00023082"/>
    </source>
</evidence>
<proteinExistence type="inferred from homology"/>
<accession>A0A8J6UFS3</accession>
<comment type="similarity">
    <text evidence="1">Belongs to the sigma-70 factor family. ECF subfamily.</text>
</comment>